<comment type="caution">
    <text evidence="2">The sequence shown here is derived from an EMBL/GenBank/DDBJ whole genome shotgun (WGS) entry which is preliminary data.</text>
</comment>
<sequence length="123" mass="13778">MKYPTVVLNLIILAIFFLLINTTEAYKVHIYATNDSYNNPIALCEPYVTNCDGHATAICDNGTAYCYSGTLLDCEVPDGQWSCAHLHKKGVSEGDLYYTTNTDSCFAFKMYNNGAWEFNQTDC</sequence>
<keyword evidence="3" id="KW-1185">Reference proteome</keyword>
<dbReference type="OrthoDB" id="2309858at2759"/>
<evidence type="ECO:0000313" key="2">
    <source>
        <dbReference type="EMBL" id="RIB02091.1"/>
    </source>
</evidence>
<gene>
    <name evidence="2" type="ORF">C2G38_2126065</name>
</gene>
<accession>A0A397TXD8</accession>
<reference evidence="2 3" key="1">
    <citation type="submission" date="2018-06" db="EMBL/GenBank/DDBJ databases">
        <title>Comparative genomics reveals the genomic features of Rhizophagus irregularis, R. cerebriforme, R. diaphanum and Gigaspora rosea, and their symbiotic lifestyle signature.</title>
        <authorList>
            <person name="Morin E."/>
            <person name="San Clemente H."/>
            <person name="Chen E.C.H."/>
            <person name="De La Providencia I."/>
            <person name="Hainaut M."/>
            <person name="Kuo A."/>
            <person name="Kohler A."/>
            <person name="Murat C."/>
            <person name="Tang N."/>
            <person name="Roy S."/>
            <person name="Loubradou J."/>
            <person name="Henrissat B."/>
            <person name="Grigoriev I.V."/>
            <person name="Corradi N."/>
            <person name="Roux C."/>
            <person name="Martin F.M."/>
        </authorList>
    </citation>
    <scope>NUCLEOTIDE SEQUENCE [LARGE SCALE GENOMIC DNA]</scope>
    <source>
        <strain evidence="2 3">DAOM 194757</strain>
    </source>
</reference>
<dbReference type="EMBL" id="QKWP01002820">
    <property type="protein sequence ID" value="RIB02091.1"/>
    <property type="molecule type" value="Genomic_DNA"/>
</dbReference>
<protein>
    <recommendedName>
        <fullName evidence="4">Secreted protein</fullName>
    </recommendedName>
</protein>
<feature type="chain" id="PRO_5017991291" description="Secreted protein" evidence="1">
    <location>
        <begin position="26"/>
        <end position="123"/>
    </location>
</feature>
<evidence type="ECO:0000313" key="3">
    <source>
        <dbReference type="Proteomes" id="UP000266673"/>
    </source>
</evidence>
<dbReference type="Proteomes" id="UP000266673">
    <property type="component" value="Unassembled WGS sequence"/>
</dbReference>
<organism evidence="2 3">
    <name type="scientific">Gigaspora rosea</name>
    <dbReference type="NCBI Taxonomy" id="44941"/>
    <lineage>
        <taxon>Eukaryota</taxon>
        <taxon>Fungi</taxon>
        <taxon>Fungi incertae sedis</taxon>
        <taxon>Mucoromycota</taxon>
        <taxon>Glomeromycotina</taxon>
        <taxon>Glomeromycetes</taxon>
        <taxon>Diversisporales</taxon>
        <taxon>Gigasporaceae</taxon>
        <taxon>Gigaspora</taxon>
    </lineage>
</organism>
<name>A0A397TXD8_9GLOM</name>
<feature type="signal peptide" evidence="1">
    <location>
        <begin position="1"/>
        <end position="25"/>
    </location>
</feature>
<keyword evidence="1" id="KW-0732">Signal</keyword>
<evidence type="ECO:0000256" key="1">
    <source>
        <dbReference type="SAM" id="SignalP"/>
    </source>
</evidence>
<dbReference type="AlphaFoldDB" id="A0A397TXD8"/>
<proteinExistence type="predicted"/>
<evidence type="ECO:0008006" key="4">
    <source>
        <dbReference type="Google" id="ProtNLM"/>
    </source>
</evidence>